<dbReference type="InParanoid" id="A0A7J8DBS8"/>
<evidence type="ECO:0000313" key="2">
    <source>
        <dbReference type="EMBL" id="KAF6420563.1"/>
    </source>
</evidence>
<reference evidence="2 3" key="1">
    <citation type="journal article" date="2020" name="Nature">
        <title>Six reference-quality genomes reveal evolution of bat adaptations.</title>
        <authorList>
            <person name="Jebb D."/>
            <person name="Huang Z."/>
            <person name="Pippel M."/>
            <person name="Hughes G.M."/>
            <person name="Lavrichenko K."/>
            <person name="Devanna P."/>
            <person name="Winkler S."/>
            <person name="Jermiin L.S."/>
            <person name="Skirmuntt E.C."/>
            <person name="Katzourakis A."/>
            <person name="Burkitt-Gray L."/>
            <person name="Ray D.A."/>
            <person name="Sullivan K.A.M."/>
            <person name="Roscito J.G."/>
            <person name="Kirilenko B.M."/>
            <person name="Davalos L.M."/>
            <person name="Corthals A.P."/>
            <person name="Power M.L."/>
            <person name="Jones G."/>
            <person name="Ransome R.D."/>
            <person name="Dechmann D.K.N."/>
            <person name="Locatelli A.G."/>
            <person name="Puechmaille S.J."/>
            <person name="Fedrigo O."/>
            <person name="Jarvis E.D."/>
            <person name="Hiller M."/>
            <person name="Vernes S.C."/>
            <person name="Myers E.W."/>
            <person name="Teeling E.C."/>
        </authorList>
    </citation>
    <scope>NUCLEOTIDE SEQUENCE [LARGE SCALE GENOMIC DNA]</scope>
    <source>
        <strain evidence="2">MMolMol1</strain>
        <tissue evidence="2">Muscle</tissue>
    </source>
</reference>
<protein>
    <submittedName>
        <fullName evidence="2">Uncharacterized protein</fullName>
    </submittedName>
</protein>
<sequence>MGQRHSGTLWGSLTPRSGHSSHPQRCECGHLGRSPPWPVWDPSGGSRRAKHSHDAAAGPGQRGACVRGAGRFLRLPPPSASSSGAPVPSEANEEVQVSWLPAFLCVSSRPPEDAGRRGRRWLPGQPQARE</sequence>
<name>A0A7J8DBS8_MOLMO</name>
<accession>A0A7J8DBS8</accession>
<proteinExistence type="predicted"/>
<feature type="compositionally biased region" description="Polar residues" evidence="1">
    <location>
        <begin position="1"/>
        <end position="23"/>
    </location>
</feature>
<evidence type="ECO:0000256" key="1">
    <source>
        <dbReference type="SAM" id="MobiDB-lite"/>
    </source>
</evidence>
<comment type="caution">
    <text evidence="2">The sequence shown here is derived from an EMBL/GenBank/DDBJ whole genome shotgun (WGS) entry which is preliminary data.</text>
</comment>
<feature type="region of interest" description="Disordered" evidence="1">
    <location>
        <begin position="1"/>
        <end position="93"/>
    </location>
</feature>
<organism evidence="2 3">
    <name type="scientific">Molossus molossus</name>
    <name type="common">Pallas' mastiff bat</name>
    <name type="synonym">Vespertilio molossus</name>
    <dbReference type="NCBI Taxonomy" id="27622"/>
    <lineage>
        <taxon>Eukaryota</taxon>
        <taxon>Metazoa</taxon>
        <taxon>Chordata</taxon>
        <taxon>Craniata</taxon>
        <taxon>Vertebrata</taxon>
        <taxon>Euteleostomi</taxon>
        <taxon>Mammalia</taxon>
        <taxon>Eutheria</taxon>
        <taxon>Laurasiatheria</taxon>
        <taxon>Chiroptera</taxon>
        <taxon>Yangochiroptera</taxon>
        <taxon>Molossidae</taxon>
        <taxon>Molossus</taxon>
    </lineage>
</organism>
<feature type="region of interest" description="Disordered" evidence="1">
    <location>
        <begin position="108"/>
        <end position="130"/>
    </location>
</feature>
<dbReference type="Proteomes" id="UP000550707">
    <property type="component" value="Unassembled WGS sequence"/>
</dbReference>
<evidence type="ECO:0000313" key="3">
    <source>
        <dbReference type="Proteomes" id="UP000550707"/>
    </source>
</evidence>
<dbReference type="AlphaFoldDB" id="A0A7J8DBS8"/>
<dbReference type="EMBL" id="JACASF010000018">
    <property type="protein sequence ID" value="KAF6420563.1"/>
    <property type="molecule type" value="Genomic_DNA"/>
</dbReference>
<keyword evidence="3" id="KW-1185">Reference proteome</keyword>
<gene>
    <name evidence="2" type="ORF">HJG59_009310</name>
</gene>
<feature type="compositionally biased region" description="Low complexity" evidence="1">
    <location>
        <begin position="80"/>
        <end position="89"/>
    </location>
</feature>